<dbReference type="InterPro" id="IPR047544">
    <property type="entry name" value="RING-HC_RBR_RNF216"/>
</dbReference>
<dbReference type="SUPFAM" id="SSF57850">
    <property type="entry name" value="RING/U-box"/>
    <property type="match status" value="3"/>
</dbReference>
<protein>
    <submittedName>
        <fullName evidence="11">E3 ubiquitin-protein ligase RNF216</fullName>
    </submittedName>
</protein>
<dbReference type="SMART" id="SM00647">
    <property type="entry name" value="IBR"/>
    <property type="match status" value="1"/>
</dbReference>
<evidence type="ECO:0000313" key="11">
    <source>
        <dbReference type="RefSeq" id="XP_013382963.1"/>
    </source>
</evidence>
<dbReference type="GO" id="GO:0016740">
    <property type="term" value="F:transferase activity"/>
    <property type="evidence" value="ECO:0007669"/>
    <property type="project" value="UniProtKB-KW"/>
</dbReference>
<dbReference type="STRING" id="7574.A0A1S3HAC8"/>
<dbReference type="InterPro" id="IPR013083">
    <property type="entry name" value="Znf_RING/FYVE/PHD"/>
</dbReference>
<dbReference type="Proteomes" id="UP000085678">
    <property type="component" value="Unplaced"/>
</dbReference>
<evidence type="ECO:0000256" key="6">
    <source>
        <dbReference type="ARBA" id="ARBA00022786"/>
    </source>
</evidence>
<dbReference type="RefSeq" id="XP_013382963.1">
    <property type="nucleotide sequence ID" value="XM_013527509.1"/>
</dbReference>
<dbReference type="KEGG" id="lak:106153530"/>
<keyword evidence="10" id="KW-1185">Reference proteome</keyword>
<evidence type="ECO:0000256" key="5">
    <source>
        <dbReference type="ARBA" id="ARBA00022771"/>
    </source>
</evidence>
<evidence type="ECO:0000259" key="9">
    <source>
        <dbReference type="PROSITE" id="PS51873"/>
    </source>
</evidence>
<reference evidence="11" key="1">
    <citation type="submission" date="2025-08" db="UniProtKB">
        <authorList>
            <consortium name="RefSeq"/>
        </authorList>
    </citation>
    <scope>IDENTIFICATION</scope>
    <source>
        <tissue evidence="11">Gonads</tissue>
    </source>
</reference>
<accession>A0A1S3HAC8</accession>
<dbReference type="InterPro" id="IPR047545">
    <property type="entry name" value="BRcat_RBR_RNF216"/>
</dbReference>
<evidence type="ECO:0000256" key="3">
    <source>
        <dbReference type="ARBA" id="ARBA00022723"/>
    </source>
</evidence>
<sequence length="1050" mass="116656">MSVVKPASSSLARDKELNAKKNPSMTPAEQNIVSHLKLMFPQLSALAIETSVLHPSNRHEPCEERILLNRCIDDLIELRTFKETTQTDTDYIDVDSDDDIEVLRNASHSKTPAPTDHDHPILIDSQEIEWDDDLTYDDVLIINAQSKAAADPVNSPVERNVDVTDGSVGTSVRNGKYNVVVEKTVANQNFAAEAGHSATEKSHNATTTSCNSTVTSTSIGAQVSDKPLSGTCEITVKTVSSAPNNILTPAVQTVQDTLRKTSPKSTIQDEQTLVHRQAHGMAHTSTPQPVKYPLKRMSLNPNAQSKQLPSQSVTRTPAAQPAKYHLKKMSPNPTAQRKKLSTQGHPQNMFHTPSAQPAEVSMKNLSPNLTLQNRQLPIQHHAQNMTQIPAVSLVQSPLRKILPQSANQNKQVPANSLLHSNTPSGKIVPDPAKRIAPNTANTDQQILAQRCATTLQDSHLINQLQSPKRQPKTPQAAPVQGQDYSNVLLSFPSTSSQALPLLYSIPKPQGLVQQIAITPVSCQGTSSAIGPGPFLPATTTAQPSTSRQKSPDEVLMEKVTEVVTLIPDVDPAHVKSLLQFQYSSPTAVNDVVLNLLEAGSYPKVCQTSGKTAILTTEKDDECEIDYYKEYSKIPDQEYTRQSCILLQNEFRRISVRDIRAVLAWFKCHYAPARKCIYDGLASVLGNGEDQAEKLDLSMATVNISTIPTIPIKIQIPGGRESTINAKVLKTLRPLQKFPSSMEKNLEKEVQFVVKKAKIEKEAQDHLFAMNLNEHQYEETGQLIECGCCYGEFPFDSMVQCYEGHLFCMECLQRYAQEAVYGSGKAELNCMTSDCDATYPMSQLQKSLPSTVLAKYEDRVKEETINLANLEDLVRCPHCNFAALLDPADKVFKCQDPKCMKETCRHCKEDWSGHFGIPCNELEKKDETKLRLSFEEKMTEAKIRSCHRCKTGFTKSDGCNKMTCRCGAKMCYICRKPDIDYNHFCRHPRDPGKACTKCSDCSLWTNPEEDDERAVQEIRRLAQEERKKMGFEDDKLIGVPDEPVAKKARKH</sequence>
<dbReference type="InterPro" id="IPR051628">
    <property type="entry name" value="LUBAC_E3_Ligases"/>
</dbReference>
<feature type="compositionally biased region" description="Polar residues" evidence="8">
    <location>
        <begin position="331"/>
        <end position="353"/>
    </location>
</feature>
<comment type="pathway">
    <text evidence="1">Protein modification; protein ubiquitination.</text>
</comment>
<keyword evidence="6" id="KW-0833">Ubl conjugation pathway</keyword>
<dbReference type="CDD" id="cd20353">
    <property type="entry name" value="Rcat_RBR_RNF216"/>
    <property type="match status" value="1"/>
</dbReference>
<keyword evidence="4" id="KW-0677">Repeat</keyword>
<dbReference type="InterPro" id="IPR047546">
    <property type="entry name" value="Rcat_RBR_RNF216"/>
</dbReference>
<feature type="region of interest" description="Disordered" evidence="8">
    <location>
        <begin position="1"/>
        <end position="26"/>
    </location>
</feature>
<dbReference type="Pfam" id="PF26191">
    <property type="entry name" value="RING-HC_RBR_RNF216"/>
    <property type="match status" value="1"/>
</dbReference>
<dbReference type="PANTHER" id="PTHR22770">
    <property type="entry name" value="UBIQUITIN CONJUGATING ENZYME 7 INTERACTING PROTEIN-RELATED"/>
    <property type="match status" value="1"/>
</dbReference>
<feature type="domain" description="RING-type" evidence="9">
    <location>
        <begin position="781"/>
        <end position="998"/>
    </location>
</feature>
<keyword evidence="7" id="KW-0862">Zinc</keyword>
<evidence type="ECO:0000256" key="7">
    <source>
        <dbReference type="ARBA" id="ARBA00022833"/>
    </source>
</evidence>
<dbReference type="OrthoDB" id="10009520at2759"/>
<dbReference type="PROSITE" id="PS51873">
    <property type="entry name" value="TRIAD"/>
    <property type="match status" value="1"/>
</dbReference>
<dbReference type="InParanoid" id="A0A1S3HAC8"/>
<dbReference type="CDD" id="cd16630">
    <property type="entry name" value="RING-HC_RBR_RNF216"/>
    <property type="match status" value="1"/>
</dbReference>
<keyword evidence="5" id="KW-0863">Zinc-finger</keyword>
<dbReference type="InterPro" id="IPR002867">
    <property type="entry name" value="IBR_dom"/>
</dbReference>
<dbReference type="GeneID" id="106153530"/>
<evidence type="ECO:0000256" key="4">
    <source>
        <dbReference type="ARBA" id="ARBA00022737"/>
    </source>
</evidence>
<feature type="compositionally biased region" description="Polar residues" evidence="8">
    <location>
        <begin position="406"/>
        <end position="424"/>
    </location>
</feature>
<evidence type="ECO:0000256" key="2">
    <source>
        <dbReference type="ARBA" id="ARBA00022679"/>
    </source>
</evidence>
<name>A0A1S3HAC8_LINAN</name>
<feature type="region of interest" description="Disordered" evidence="8">
    <location>
        <begin position="406"/>
        <end position="432"/>
    </location>
</feature>
<organism evidence="10 11">
    <name type="scientific">Lingula anatina</name>
    <name type="common">Brachiopod</name>
    <name type="synonym">Lingula unguis</name>
    <dbReference type="NCBI Taxonomy" id="7574"/>
    <lineage>
        <taxon>Eukaryota</taxon>
        <taxon>Metazoa</taxon>
        <taxon>Spiralia</taxon>
        <taxon>Lophotrochozoa</taxon>
        <taxon>Brachiopoda</taxon>
        <taxon>Linguliformea</taxon>
        <taxon>Lingulata</taxon>
        <taxon>Lingulida</taxon>
        <taxon>Linguloidea</taxon>
        <taxon>Lingulidae</taxon>
        <taxon>Lingula</taxon>
    </lineage>
</organism>
<keyword evidence="2" id="KW-0808">Transferase</keyword>
<dbReference type="InterPro" id="IPR044066">
    <property type="entry name" value="TRIAD_supradom"/>
</dbReference>
<dbReference type="Pfam" id="PF26200">
    <property type="entry name" value="Rcat_RNF216"/>
    <property type="match status" value="1"/>
</dbReference>
<feature type="compositionally biased region" description="Polar residues" evidence="8">
    <location>
        <begin position="302"/>
        <end position="317"/>
    </location>
</feature>
<dbReference type="CDD" id="cd20339">
    <property type="entry name" value="BRcat_RBR_RNF216"/>
    <property type="match status" value="1"/>
</dbReference>
<dbReference type="PANTHER" id="PTHR22770:SF47">
    <property type="entry name" value="E3 UBIQUITIN-PROTEIN LIGASE RNF216"/>
    <property type="match status" value="1"/>
</dbReference>
<dbReference type="AlphaFoldDB" id="A0A1S3HAC8"/>
<proteinExistence type="predicted"/>
<dbReference type="Gene3D" id="3.30.40.10">
    <property type="entry name" value="Zinc/RING finger domain, C3HC4 (zinc finger)"/>
    <property type="match status" value="1"/>
</dbReference>
<dbReference type="GO" id="GO:0008270">
    <property type="term" value="F:zinc ion binding"/>
    <property type="evidence" value="ECO:0007669"/>
    <property type="project" value="UniProtKB-KW"/>
</dbReference>
<evidence type="ECO:0000256" key="1">
    <source>
        <dbReference type="ARBA" id="ARBA00004906"/>
    </source>
</evidence>
<gene>
    <name evidence="11" type="primary">LOC106153530</name>
</gene>
<evidence type="ECO:0000256" key="8">
    <source>
        <dbReference type="SAM" id="MobiDB-lite"/>
    </source>
</evidence>
<evidence type="ECO:0000313" key="10">
    <source>
        <dbReference type="Proteomes" id="UP000085678"/>
    </source>
</evidence>
<keyword evidence="3" id="KW-0479">Metal-binding</keyword>
<feature type="region of interest" description="Disordered" evidence="8">
    <location>
        <begin position="302"/>
        <end position="353"/>
    </location>
</feature>
<dbReference type="Pfam" id="PF26112">
    <property type="entry name" value="UBA_RNF216"/>
    <property type="match status" value="1"/>
</dbReference>
<dbReference type="InterPro" id="IPR058758">
    <property type="entry name" value="UBA_RNF216"/>
</dbReference>
<dbReference type="Gene3D" id="1.20.120.1750">
    <property type="match status" value="1"/>
</dbReference>